<proteinExistence type="predicted"/>
<dbReference type="AlphaFoldDB" id="A0A106QCP3"/>
<gene>
    <name evidence="1" type="ORF">WL29_22070</name>
</gene>
<organism evidence="1 2">
    <name type="scientific">Burkholderia ubonensis</name>
    <dbReference type="NCBI Taxonomy" id="101571"/>
    <lineage>
        <taxon>Bacteria</taxon>
        <taxon>Pseudomonadati</taxon>
        <taxon>Pseudomonadota</taxon>
        <taxon>Betaproteobacteria</taxon>
        <taxon>Burkholderiales</taxon>
        <taxon>Burkholderiaceae</taxon>
        <taxon>Burkholderia</taxon>
        <taxon>Burkholderia cepacia complex</taxon>
    </lineage>
</organism>
<accession>A0A106QCP3</accession>
<protein>
    <submittedName>
        <fullName evidence="1">Uncharacterized protein</fullName>
    </submittedName>
</protein>
<dbReference type="EMBL" id="LPHD01000049">
    <property type="protein sequence ID" value="KWA84056.1"/>
    <property type="molecule type" value="Genomic_DNA"/>
</dbReference>
<sequence length="181" mass="20318">MATGLLVVDVQPAYGFYCDAIAAKVAQRINNTRKPVTIMWVGEGFTDDSEETVREYLRKHGARPGCLAQASFVEKDYGFFRGWMDQGVAAEDIIKVGTHMFRHGLYASDDVDLEELYLGDVPDFPEIDQLSRPSFDDRRMLCLDAFETCGGGARECLAEIELWLQMKGKPFTRLDSLVYGA</sequence>
<evidence type="ECO:0000313" key="1">
    <source>
        <dbReference type="EMBL" id="KWA84056.1"/>
    </source>
</evidence>
<comment type="caution">
    <text evidence="1">The sequence shown here is derived from an EMBL/GenBank/DDBJ whole genome shotgun (WGS) entry which is preliminary data.</text>
</comment>
<name>A0A106QCP3_9BURK</name>
<evidence type="ECO:0000313" key="2">
    <source>
        <dbReference type="Proteomes" id="UP000060630"/>
    </source>
</evidence>
<dbReference type="RefSeq" id="WP_060192454.1">
    <property type="nucleotide sequence ID" value="NZ_LPHD01000049.1"/>
</dbReference>
<dbReference type="Proteomes" id="UP000060630">
    <property type="component" value="Unassembled WGS sequence"/>
</dbReference>
<reference evidence="1 2" key="1">
    <citation type="submission" date="2015-11" db="EMBL/GenBank/DDBJ databases">
        <title>Expanding the genomic diversity of Burkholderia species for the development of highly accurate diagnostics.</title>
        <authorList>
            <person name="Sahl J."/>
            <person name="Keim P."/>
            <person name="Wagner D."/>
        </authorList>
    </citation>
    <scope>NUCLEOTIDE SEQUENCE [LARGE SCALE GENOMIC DNA]</scope>
    <source>
        <strain evidence="1 2">MSMB2087WGS</strain>
    </source>
</reference>